<evidence type="ECO:0000256" key="1">
    <source>
        <dbReference type="ARBA" id="ARBA00022723"/>
    </source>
</evidence>
<dbReference type="InterPro" id="IPR011051">
    <property type="entry name" value="RmlC_Cupin_sf"/>
</dbReference>
<dbReference type="PANTHER" id="PTHR35848">
    <property type="entry name" value="OXALATE-BINDING PROTEIN"/>
    <property type="match status" value="1"/>
</dbReference>
<evidence type="ECO:0000313" key="3">
    <source>
        <dbReference type="EMBL" id="MPM27533.1"/>
    </source>
</evidence>
<accession>A0A644YM13</accession>
<proteinExistence type="predicted"/>
<dbReference type="EMBL" id="VSSQ01005016">
    <property type="protein sequence ID" value="MPM27533.1"/>
    <property type="molecule type" value="Genomic_DNA"/>
</dbReference>
<dbReference type="SUPFAM" id="SSF51182">
    <property type="entry name" value="RmlC-like cupins"/>
    <property type="match status" value="1"/>
</dbReference>
<dbReference type="PANTHER" id="PTHR35848:SF6">
    <property type="entry name" value="CUPIN TYPE-2 DOMAIN-CONTAINING PROTEIN"/>
    <property type="match status" value="1"/>
</dbReference>
<dbReference type="GO" id="GO:0046872">
    <property type="term" value="F:metal ion binding"/>
    <property type="evidence" value="ECO:0007669"/>
    <property type="project" value="UniProtKB-KW"/>
</dbReference>
<gene>
    <name evidence="3" type="ORF">SDC9_74045</name>
</gene>
<reference evidence="3" key="1">
    <citation type="submission" date="2019-08" db="EMBL/GenBank/DDBJ databases">
        <authorList>
            <person name="Kucharzyk K."/>
            <person name="Murdoch R.W."/>
            <person name="Higgins S."/>
            <person name="Loffler F."/>
        </authorList>
    </citation>
    <scope>NUCLEOTIDE SEQUENCE</scope>
</reference>
<evidence type="ECO:0000259" key="2">
    <source>
        <dbReference type="Pfam" id="PF07883"/>
    </source>
</evidence>
<sequence>MLKTAGQQIVRVQEHLRGGEGAVTFHEFLGKEDSYGSGRLFSRSTLPAGASIGAHVHEGEFEVYYVLSGEAEIDDNGTPIRLKAGDTHLCPSGQSHALKNPGPEDLELIMLILFENPAHQ</sequence>
<name>A0A644YM13_9ZZZZ</name>
<protein>
    <submittedName>
        <fullName evidence="3">Oxalate-binding protein</fullName>
    </submittedName>
</protein>
<dbReference type="InterPro" id="IPR013096">
    <property type="entry name" value="Cupin_2"/>
</dbReference>
<dbReference type="AlphaFoldDB" id="A0A644YM13"/>
<organism evidence="3">
    <name type="scientific">bioreactor metagenome</name>
    <dbReference type="NCBI Taxonomy" id="1076179"/>
    <lineage>
        <taxon>unclassified sequences</taxon>
        <taxon>metagenomes</taxon>
        <taxon>ecological metagenomes</taxon>
    </lineage>
</organism>
<dbReference type="CDD" id="cd02221">
    <property type="entry name" value="cupin_TM1287-like"/>
    <property type="match status" value="1"/>
</dbReference>
<dbReference type="InterPro" id="IPR014710">
    <property type="entry name" value="RmlC-like_jellyroll"/>
</dbReference>
<comment type="caution">
    <text evidence="3">The sequence shown here is derived from an EMBL/GenBank/DDBJ whole genome shotgun (WGS) entry which is preliminary data.</text>
</comment>
<dbReference type="Gene3D" id="2.60.120.10">
    <property type="entry name" value="Jelly Rolls"/>
    <property type="match status" value="1"/>
</dbReference>
<dbReference type="Pfam" id="PF07883">
    <property type="entry name" value="Cupin_2"/>
    <property type="match status" value="1"/>
</dbReference>
<keyword evidence="1" id="KW-0479">Metal-binding</keyword>
<feature type="domain" description="Cupin type-2" evidence="2">
    <location>
        <begin position="44"/>
        <end position="111"/>
    </location>
</feature>
<dbReference type="InterPro" id="IPR051610">
    <property type="entry name" value="GPI/OXD"/>
</dbReference>